<dbReference type="Proteomes" id="UP001219518">
    <property type="component" value="Unassembled WGS sequence"/>
</dbReference>
<keyword evidence="5 10" id="KW-0378">Hydrolase</keyword>
<feature type="domain" description="Glycoside hydrolase family 31 TIM barrel" evidence="13">
    <location>
        <begin position="370"/>
        <end position="697"/>
    </location>
</feature>
<keyword evidence="4 12" id="KW-0732">Signal</keyword>
<evidence type="ECO:0000256" key="1">
    <source>
        <dbReference type="ARBA" id="ARBA00004240"/>
    </source>
</evidence>
<comment type="similarity">
    <text evidence="3 10">Belongs to the glycosyl hydrolase 31 family.</text>
</comment>
<keyword evidence="8 10" id="KW-0326">Glycosidase</keyword>
<dbReference type="Gene3D" id="2.60.40.1180">
    <property type="entry name" value="Golgi alpha-mannosidase II"/>
    <property type="match status" value="2"/>
</dbReference>
<feature type="domain" description="Glycoside hydrolase family 31 N-terminal" evidence="14">
    <location>
        <begin position="84"/>
        <end position="308"/>
    </location>
</feature>
<dbReference type="CDD" id="cd06603">
    <property type="entry name" value="GH31_GANC_GANAB_alpha"/>
    <property type="match status" value="1"/>
</dbReference>
<evidence type="ECO:0000256" key="8">
    <source>
        <dbReference type="ARBA" id="ARBA00023295"/>
    </source>
</evidence>
<dbReference type="GO" id="GO:0006491">
    <property type="term" value="P:N-glycan processing"/>
    <property type="evidence" value="ECO:0007669"/>
    <property type="project" value="TreeGrafter"/>
</dbReference>
<keyword evidence="7" id="KW-0325">Glycoprotein</keyword>
<dbReference type="PANTHER" id="PTHR22762:SF54">
    <property type="entry name" value="BCDNA.GH04962"/>
    <property type="match status" value="1"/>
</dbReference>
<dbReference type="Gene3D" id="3.20.20.80">
    <property type="entry name" value="Glycosidases"/>
    <property type="match status" value="2"/>
</dbReference>
<feature type="signal peptide" evidence="12">
    <location>
        <begin position="1"/>
        <end position="27"/>
    </location>
</feature>
<dbReference type="SUPFAM" id="SSF51445">
    <property type="entry name" value="(Trans)glycosidases"/>
    <property type="match status" value="1"/>
</dbReference>
<dbReference type="SUPFAM" id="SSF74650">
    <property type="entry name" value="Galactose mutarotase-like"/>
    <property type="match status" value="1"/>
</dbReference>
<evidence type="ECO:0000256" key="2">
    <source>
        <dbReference type="ARBA" id="ARBA00004833"/>
    </source>
</evidence>
<dbReference type="Gene3D" id="2.60.40.1760">
    <property type="entry name" value="glycosyl hydrolase (family 31)"/>
    <property type="match status" value="1"/>
</dbReference>
<dbReference type="InterPro" id="IPR011013">
    <property type="entry name" value="Gal_mutarotase_sf_dom"/>
</dbReference>
<dbReference type="Pfam" id="PF13802">
    <property type="entry name" value="Gal_mutarotas_2"/>
    <property type="match status" value="1"/>
</dbReference>
<keyword evidence="17" id="KW-1185">Reference proteome</keyword>
<gene>
    <name evidence="16" type="ORF">KUF71_020506</name>
</gene>
<evidence type="ECO:0000259" key="15">
    <source>
        <dbReference type="Pfam" id="PF21365"/>
    </source>
</evidence>
<name>A0AAE1GWV3_9NEOP</name>
<evidence type="ECO:0000259" key="14">
    <source>
        <dbReference type="Pfam" id="PF13802"/>
    </source>
</evidence>
<feature type="domain" description="Glycosyl hydrolase family 31 C-terminal" evidence="15">
    <location>
        <begin position="706"/>
        <end position="793"/>
    </location>
</feature>
<feature type="compositionally biased region" description="Basic and acidic residues" evidence="11">
    <location>
        <begin position="212"/>
        <end position="221"/>
    </location>
</feature>
<organism evidence="16 17">
    <name type="scientific">Frankliniella fusca</name>
    <dbReference type="NCBI Taxonomy" id="407009"/>
    <lineage>
        <taxon>Eukaryota</taxon>
        <taxon>Metazoa</taxon>
        <taxon>Ecdysozoa</taxon>
        <taxon>Arthropoda</taxon>
        <taxon>Hexapoda</taxon>
        <taxon>Insecta</taxon>
        <taxon>Pterygota</taxon>
        <taxon>Neoptera</taxon>
        <taxon>Paraneoptera</taxon>
        <taxon>Thysanoptera</taxon>
        <taxon>Terebrantia</taxon>
        <taxon>Thripoidea</taxon>
        <taxon>Thripidae</taxon>
        <taxon>Frankliniella</taxon>
    </lineage>
</organism>
<comment type="pathway">
    <text evidence="2">Glycan metabolism; N-glycan metabolism.</text>
</comment>
<dbReference type="FunFam" id="3.20.20.80:FF:000039">
    <property type="entry name" value="Glucosidase, alpha neutral C"/>
    <property type="match status" value="1"/>
</dbReference>
<dbReference type="GO" id="GO:0030246">
    <property type="term" value="F:carbohydrate binding"/>
    <property type="evidence" value="ECO:0007669"/>
    <property type="project" value="InterPro"/>
</dbReference>
<dbReference type="PANTHER" id="PTHR22762">
    <property type="entry name" value="ALPHA-GLUCOSIDASE"/>
    <property type="match status" value="1"/>
</dbReference>
<evidence type="ECO:0000256" key="12">
    <source>
        <dbReference type="SAM" id="SignalP"/>
    </source>
</evidence>
<reference evidence="16" key="1">
    <citation type="submission" date="2021-07" db="EMBL/GenBank/DDBJ databases">
        <authorList>
            <person name="Catto M.A."/>
            <person name="Jacobson A."/>
            <person name="Kennedy G."/>
            <person name="Labadie P."/>
            <person name="Hunt B.G."/>
            <person name="Srinivasan R."/>
        </authorList>
    </citation>
    <scope>NUCLEOTIDE SEQUENCE</scope>
    <source>
        <strain evidence="16">PL_HMW_Pooled</strain>
        <tissue evidence="16">Head</tissue>
    </source>
</reference>
<evidence type="ECO:0000256" key="4">
    <source>
        <dbReference type="ARBA" id="ARBA00022729"/>
    </source>
</evidence>
<evidence type="ECO:0000256" key="11">
    <source>
        <dbReference type="SAM" id="MobiDB-lite"/>
    </source>
</evidence>
<dbReference type="InterPro" id="IPR048395">
    <property type="entry name" value="Glyco_hydro_31_C"/>
</dbReference>
<dbReference type="GO" id="GO:0005975">
    <property type="term" value="P:carbohydrate metabolic process"/>
    <property type="evidence" value="ECO:0007669"/>
    <property type="project" value="InterPro"/>
</dbReference>
<comment type="subcellular location">
    <subcellularLocation>
        <location evidence="1">Endoplasmic reticulum</location>
    </subcellularLocation>
</comment>
<evidence type="ECO:0000313" key="16">
    <source>
        <dbReference type="EMBL" id="KAK3910692.1"/>
    </source>
</evidence>
<evidence type="ECO:0000259" key="13">
    <source>
        <dbReference type="Pfam" id="PF01055"/>
    </source>
</evidence>
<protein>
    <recommendedName>
        <fullName evidence="9">Glucosidase II subunit alpha</fullName>
    </recommendedName>
</protein>
<dbReference type="CDD" id="cd14752">
    <property type="entry name" value="GH31_N"/>
    <property type="match status" value="1"/>
</dbReference>
<dbReference type="SUPFAM" id="SSF51011">
    <property type="entry name" value="Glycosyl hydrolase domain"/>
    <property type="match status" value="1"/>
</dbReference>
<dbReference type="FunFam" id="2.60.40.1180:FF:000023">
    <property type="entry name" value="neutral alpha-glucosidase AB isoform X2"/>
    <property type="match status" value="1"/>
</dbReference>
<evidence type="ECO:0000313" key="17">
    <source>
        <dbReference type="Proteomes" id="UP001219518"/>
    </source>
</evidence>
<evidence type="ECO:0000256" key="10">
    <source>
        <dbReference type="RuleBase" id="RU361185"/>
    </source>
</evidence>
<evidence type="ECO:0000256" key="5">
    <source>
        <dbReference type="ARBA" id="ARBA00022801"/>
    </source>
</evidence>
<accession>A0AAE1GWV3</accession>
<dbReference type="Pfam" id="PF01055">
    <property type="entry name" value="Glyco_hydro_31_2nd"/>
    <property type="match status" value="1"/>
</dbReference>
<dbReference type="GO" id="GO:0005783">
    <property type="term" value="C:endoplasmic reticulum"/>
    <property type="evidence" value="ECO:0007669"/>
    <property type="project" value="UniProtKB-SubCell"/>
</dbReference>
<dbReference type="EMBL" id="JAHWGI010000184">
    <property type="protein sequence ID" value="KAK3910692.1"/>
    <property type="molecule type" value="Genomic_DNA"/>
</dbReference>
<dbReference type="AlphaFoldDB" id="A0AAE1GWV3"/>
<reference evidence="16" key="2">
    <citation type="journal article" date="2023" name="BMC Genomics">
        <title>Pest status, molecular evolution, and epigenetic factors derived from the genome assembly of Frankliniella fusca, a thysanopteran phytovirus vector.</title>
        <authorList>
            <person name="Catto M.A."/>
            <person name="Labadie P.E."/>
            <person name="Jacobson A.L."/>
            <person name="Kennedy G.G."/>
            <person name="Srinivasan R."/>
            <person name="Hunt B.G."/>
        </authorList>
    </citation>
    <scope>NUCLEOTIDE SEQUENCE</scope>
    <source>
        <strain evidence="16">PL_HMW_Pooled</strain>
    </source>
</reference>
<dbReference type="InterPro" id="IPR000322">
    <property type="entry name" value="Glyco_hydro_31_TIM"/>
</dbReference>
<sequence>MASHRDMRFSKLALAAFCCLLVSNVVSVDRNNFRTCDQTSFCRRCRGVQPGSSPYQLNLDSLQTTASSVSAEVVNSALNVKFVFQLYSLADNTFRMKINEQSPLKPRHEVNFVLNGEPNYVRLEVTEKTSEKAVVKSGDNKVEIFANPFRVDVYRGPELLISTNARGLMRFEHLRTKPAPKPENPEGEEQAATQEPAANVDDTENDPGSWEENYKSHHDSKPNGPSAVALDFTFPGAEQAYGVPLHADFFALRNTKGIDPYRLFNLDVFEYELENGMSLYGAIPVLYAHGLKQSAGVFWLNTAETWIDIAKPDGENVVSSIVNLVSGSGQEPQVDAHFMSESGIMDVFFFLGPKPLDVFRQYSSLTGTAPLPPLFSLGYHQCRWNYNDEDDVRNVALGFDEHDIPMDVMWLDIEHTDGKKYFTWDPIKFAHPTEMINNLTAMGRKLVVIVDPHIKRDGQYFLHQDAEANGYYVKNKDGNDYEGWCWPGSVSYLDFFNPVVRDYYASRYLLSNFAGSTLDMHIWNDMNEPSVFNGPEVTMLKDNIHYGGLEHRDVHNMYGFMQHMSTFEGMLKRSEGKLRPFILTRSFFAGSQRYSAMWTGDNLADWGHMRMSVPMCLTMAVSGYSFCGADIGGFFKYPDAELFARWYQLGAFLPFYRAHSIIESKRREPWLYNPETTDIVRQAIRRRYNYLSLWYTLFYEHSRFSTPVILPLYALYPKDKDVFAVDNEFLVGDVLLVHPVTTSQASEVQVLFPGENERWYEIETFQMFRGRSTVSVPVDMSKIPVYQRGGTIVPRLERVRRSTALMHSDPYTLVVALDDNGFAKGTLYIDDGESYKYKSNEYLYIQFEFSNKTLKAKFIDKKAHFASKAWIERVVILGLNKKLTSDPVVKSKSVGEQTLKSSSDDGFNVVVVRKPGVSVTEEWTLTFSF</sequence>
<dbReference type="Pfam" id="PF21365">
    <property type="entry name" value="Glyco_hydro_31_3rd"/>
    <property type="match status" value="1"/>
</dbReference>
<dbReference type="InterPro" id="IPR013780">
    <property type="entry name" value="Glyco_hydro_b"/>
</dbReference>
<evidence type="ECO:0000256" key="6">
    <source>
        <dbReference type="ARBA" id="ARBA00022824"/>
    </source>
</evidence>
<comment type="caution">
    <text evidence="16">The sequence shown here is derived from an EMBL/GenBank/DDBJ whole genome shotgun (WGS) entry which is preliminary data.</text>
</comment>
<dbReference type="InterPro" id="IPR025887">
    <property type="entry name" value="Glyco_hydro_31_N_dom"/>
</dbReference>
<dbReference type="InterPro" id="IPR017853">
    <property type="entry name" value="GH"/>
</dbReference>
<dbReference type="GO" id="GO:0090599">
    <property type="term" value="F:alpha-glucosidase activity"/>
    <property type="evidence" value="ECO:0007669"/>
    <property type="project" value="TreeGrafter"/>
</dbReference>
<proteinExistence type="inferred from homology"/>
<evidence type="ECO:0000256" key="9">
    <source>
        <dbReference type="ARBA" id="ARBA00042895"/>
    </source>
</evidence>
<feature type="region of interest" description="Disordered" evidence="11">
    <location>
        <begin position="176"/>
        <end position="222"/>
    </location>
</feature>
<evidence type="ECO:0000256" key="7">
    <source>
        <dbReference type="ARBA" id="ARBA00023180"/>
    </source>
</evidence>
<feature type="chain" id="PRO_5042206461" description="Glucosidase II subunit alpha" evidence="12">
    <location>
        <begin position="28"/>
        <end position="929"/>
    </location>
</feature>
<keyword evidence="6" id="KW-0256">Endoplasmic reticulum</keyword>
<evidence type="ECO:0000256" key="3">
    <source>
        <dbReference type="ARBA" id="ARBA00007806"/>
    </source>
</evidence>